<dbReference type="InterPro" id="IPR052710">
    <property type="entry name" value="CAAX_protease"/>
</dbReference>
<feature type="transmembrane region" description="Helical" evidence="1">
    <location>
        <begin position="6"/>
        <end position="28"/>
    </location>
</feature>
<evidence type="ECO:0000256" key="1">
    <source>
        <dbReference type="SAM" id="Phobius"/>
    </source>
</evidence>
<keyword evidence="4" id="KW-1185">Reference proteome</keyword>
<dbReference type="Pfam" id="PF02517">
    <property type="entry name" value="Rce1-like"/>
    <property type="match status" value="1"/>
</dbReference>
<accession>A0ABX8V7J4</accession>
<keyword evidence="3" id="KW-0378">Hydrolase</keyword>
<sequence length="290" mass="33039">MVTSSISGNYLTTILLFGTIGLFTLCIAKSRGFFHDRSYINVPFSLAQLLSVFVIYLCMTLLGLPILITLSKLIYPLIETETPFPVFVLSWLQLFVIMVTFFLIRAVLSNHNRTIWRHIWKKPSCNQSLAQDIWMGILAWLISFPIVIGIGQLFDFILYLFFHLESYEQVAVRYLKKSIYSPSQLIPALIMITLAAPIIEELLFRGCLQSYLKRYIKKSLAIVFSSICFSAFHFSFSQGIGNVSLLFSLFVFALFLGFIYERQGSLFASISLHMTLNIVSVARILLSSTE</sequence>
<gene>
    <name evidence="3" type="ORF">RHABOEDO_001233</name>
</gene>
<feature type="domain" description="CAAX prenyl protease 2/Lysostaphin resistance protein A-like" evidence="2">
    <location>
        <begin position="183"/>
        <end position="279"/>
    </location>
</feature>
<evidence type="ECO:0000259" key="2">
    <source>
        <dbReference type="Pfam" id="PF02517"/>
    </source>
</evidence>
<protein>
    <submittedName>
        <fullName evidence="3">CPBP intramembrane metalloprotease</fullName>
    </submittedName>
</protein>
<keyword evidence="1" id="KW-0812">Transmembrane</keyword>
<feature type="transmembrane region" description="Helical" evidence="1">
    <location>
        <begin position="240"/>
        <end position="259"/>
    </location>
</feature>
<reference evidence="3 4" key="1">
    <citation type="journal article" date="2022" name="bioRxiv">
        <title>Ecology and evolution of chlamydial symbionts of arthropods.</title>
        <authorList>
            <person name="Halter T."/>
            <person name="Koestlbacher S."/>
            <person name="Collingro A."/>
            <person name="Sixt B.S."/>
            <person name="Toenshoff E.R."/>
            <person name="Hendrickx F."/>
            <person name="Kostanjsek R."/>
            <person name="Horn M."/>
        </authorList>
    </citation>
    <scope>NUCLEOTIDE SEQUENCE [LARGE SCALE GENOMIC DNA]</scope>
    <source>
        <strain evidence="3">W744xW776</strain>
    </source>
</reference>
<keyword evidence="1" id="KW-1133">Transmembrane helix</keyword>
<keyword evidence="1" id="KW-0472">Membrane</keyword>
<dbReference type="GO" id="GO:0008237">
    <property type="term" value="F:metallopeptidase activity"/>
    <property type="evidence" value="ECO:0007669"/>
    <property type="project" value="UniProtKB-KW"/>
</dbReference>
<keyword evidence="3" id="KW-0482">Metalloprotease</keyword>
<organism evidence="3 4">
    <name type="scientific">Candidatus Rhabdochlamydia oedothoracis</name>
    <dbReference type="NCBI Taxonomy" id="2720720"/>
    <lineage>
        <taxon>Bacteria</taxon>
        <taxon>Pseudomonadati</taxon>
        <taxon>Chlamydiota</taxon>
        <taxon>Chlamydiia</taxon>
        <taxon>Parachlamydiales</taxon>
        <taxon>Candidatus Rhabdochlamydiaceae</taxon>
        <taxon>Candidatus Rhabdochlamydia</taxon>
    </lineage>
</organism>
<dbReference type="EMBL" id="CP075587">
    <property type="protein sequence ID" value="QYF48983.1"/>
    <property type="molecule type" value="Genomic_DNA"/>
</dbReference>
<feature type="transmembrane region" description="Helical" evidence="1">
    <location>
        <begin position="184"/>
        <end position="203"/>
    </location>
</feature>
<evidence type="ECO:0000313" key="4">
    <source>
        <dbReference type="Proteomes" id="UP000826014"/>
    </source>
</evidence>
<dbReference type="PANTHER" id="PTHR36435">
    <property type="entry name" value="SLR1288 PROTEIN"/>
    <property type="match status" value="1"/>
</dbReference>
<keyword evidence="3" id="KW-0645">Protease</keyword>
<feature type="transmembrane region" description="Helical" evidence="1">
    <location>
        <begin position="215"/>
        <end position="234"/>
    </location>
</feature>
<feature type="transmembrane region" description="Helical" evidence="1">
    <location>
        <begin position="88"/>
        <end position="108"/>
    </location>
</feature>
<proteinExistence type="predicted"/>
<feature type="transmembrane region" description="Helical" evidence="1">
    <location>
        <begin position="266"/>
        <end position="286"/>
    </location>
</feature>
<dbReference type="InterPro" id="IPR003675">
    <property type="entry name" value="Rce1/LyrA-like_dom"/>
</dbReference>
<evidence type="ECO:0000313" key="3">
    <source>
        <dbReference type="EMBL" id="QYF48983.1"/>
    </source>
</evidence>
<feature type="transmembrane region" description="Helical" evidence="1">
    <location>
        <begin position="137"/>
        <end position="164"/>
    </location>
</feature>
<dbReference type="Proteomes" id="UP000826014">
    <property type="component" value="Chromosome"/>
</dbReference>
<dbReference type="PANTHER" id="PTHR36435:SF1">
    <property type="entry name" value="CAAX AMINO TERMINAL PROTEASE FAMILY PROTEIN"/>
    <property type="match status" value="1"/>
</dbReference>
<name>A0ABX8V7J4_9BACT</name>
<feature type="transmembrane region" description="Helical" evidence="1">
    <location>
        <begin position="49"/>
        <end position="68"/>
    </location>
</feature>